<dbReference type="EMBL" id="GG698912">
    <property type="protein sequence ID" value="EEU39167.1"/>
    <property type="molecule type" value="Genomic_DNA"/>
</dbReference>
<dbReference type="InterPro" id="IPR052099">
    <property type="entry name" value="Regulatory_TF_Diverse"/>
</dbReference>
<feature type="region of interest" description="Disordered" evidence="1">
    <location>
        <begin position="370"/>
        <end position="419"/>
    </location>
</feature>
<feature type="compositionally biased region" description="Basic and acidic residues" evidence="1">
    <location>
        <begin position="341"/>
        <end position="351"/>
    </location>
</feature>
<dbReference type="STRING" id="660122.C7Z9V5"/>
<dbReference type="Pfam" id="PF00010">
    <property type="entry name" value="HLH"/>
    <property type="match status" value="1"/>
</dbReference>
<proteinExistence type="predicted"/>
<feature type="compositionally biased region" description="Polar residues" evidence="1">
    <location>
        <begin position="397"/>
        <end position="407"/>
    </location>
</feature>
<dbReference type="PANTHER" id="PTHR47336:SF4">
    <property type="entry name" value="BHLH TRANSCRIPTION FACTOR (EUROFUNG)"/>
    <property type="match status" value="1"/>
</dbReference>
<dbReference type="SMART" id="SM00353">
    <property type="entry name" value="HLH"/>
    <property type="match status" value="1"/>
</dbReference>
<evidence type="ECO:0000259" key="2">
    <source>
        <dbReference type="PROSITE" id="PS50888"/>
    </source>
</evidence>
<feature type="compositionally biased region" description="Basic and acidic residues" evidence="1">
    <location>
        <begin position="408"/>
        <end position="419"/>
    </location>
</feature>
<gene>
    <name evidence="3" type="ORF">NECHADRAFT_81884</name>
</gene>
<sequence length="419" mass="45731">MAGEHSGDQSFYDFLIEEPERHPVIFSINSPFRRRIDPAAIRRSGQTRPRSRPTIQPITRYSGCNYRIHHVRNHAGTFTSTYTVLRLLLQLNPPQFDFPGAMIPAGDGTIGHQNHLSHASTDPAFAYGSELVSPSSIHSSRGHYDGTVSNHWDDALSHGASTPKVTTPAAHVTTNPWAEVDEVQEDNHPAPSSRPRRTPRPRRQKKDARKTSEASQGGSSSAGGAPSVSDAASPSSTSQNSRASVGSKSASMASTTSTASSRQSKLRSASRTSKNSRDKPNDTPEERRTRASHNLVEKQYRNRLNAQFESLLSALPEQARSGGSGGGNGNGDENESDAANDADRRVSKGEVLEMARKHIEALEQERNQLERENLELQGSLRRLKGSTSDGTTSSSGQQTPLDFNSNTDQDKVRDDRDED</sequence>
<evidence type="ECO:0000256" key="1">
    <source>
        <dbReference type="SAM" id="MobiDB-lite"/>
    </source>
</evidence>
<feature type="domain" description="BHLH" evidence="2">
    <location>
        <begin position="288"/>
        <end position="362"/>
    </location>
</feature>
<dbReference type="OMA" id="FEIPGHM"/>
<dbReference type="InterPro" id="IPR036638">
    <property type="entry name" value="HLH_DNA-bd_sf"/>
</dbReference>
<dbReference type="SUPFAM" id="SSF47459">
    <property type="entry name" value="HLH, helix-loop-helix DNA-binding domain"/>
    <property type="match status" value="1"/>
</dbReference>
<protein>
    <recommendedName>
        <fullName evidence="2">BHLH domain-containing protein</fullName>
    </recommendedName>
</protein>
<dbReference type="Gene3D" id="4.10.280.10">
    <property type="entry name" value="Helix-loop-helix DNA-binding domain"/>
    <property type="match status" value="1"/>
</dbReference>
<organism evidence="3 4">
    <name type="scientific">Fusarium vanettenii (strain ATCC MYA-4622 / CBS 123669 / FGSC 9596 / NRRL 45880 / 77-13-4)</name>
    <name type="common">Fusarium solani subsp. pisi</name>
    <dbReference type="NCBI Taxonomy" id="660122"/>
    <lineage>
        <taxon>Eukaryota</taxon>
        <taxon>Fungi</taxon>
        <taxon>Dikarya</taxon>
        <taxon>Ascomycota</taxon>
        <taxon>Pezizomycotina</taxon>
        <taxon>Sordariomycetes</taxon>
        <taxon>Hypocreomycetidae</taxon>
        <taxon>Hypocreales</taxon>
        <taxon>Nectriaceae</taxon>
        <taxon>Fusarium</taxon>
        <taxon>Fusarium solani species complex</taxon>
        <taxon>Fusarium vanettenii</taxon>
    </lineage>
</organism>
<dbReference type="HOGENOM" id="CLU_052061_0_0_1"/>
<dbReference type="PROSITE" id="PS50888">
    <property type="entry name" value="BHLH"/>
    <property type="match status" value="1"/>
</dbReference>
<feature type="compositionally biased region" description="Basic and acidic residues" evidence="1">
    <location>
        <begin position="275"/>
        <end position="300"/>
    </location>
</feature>
<feature type="compositionally biased region" description="Low complexity" evidence="1">
    <location>
        <begin position="213"/>
        <end position="261"/>
    </location>
</feature>
<dbReference type="AlphaFoldDB" id="C7Z9V5"/>
<feature type="compositionally biased region" description="Basic residues" evidence="1">
    <location>
        <begin position="194"/>
        <end position="208"/>
    </location>
</feature>
<evidence type="ECO:0000313" key="4">
    <source>
        <dbReference type="Proteomes" id="UP000005206"/>
    </source>
</evidence>
<feature type="region of interest" description="Disordered" evidence="1">
    <location>
        <begin position="176"/>
        <end position="351"/>
    </location>
</feature>
<dbReference type="RefSeq" id="XP_003044880.1">
    <property type="nucleotide sequence ID" value="XM_003044834.1"/>
</dbReference>
<dbReference type="PANTHER" id="PTHR47336">
    <property type="entry name" value="TRANSCRIPTION FACTOR HMS1-RELATED"/>
    <property type="match status" value="1"/>
</dbReference>
<reference evidence="3 4" key="1">
    <citation type="journal article" date="2009" name="PLoS Genet.">
        <title>The genome of Nectria haematococca: contribution of supernumerary chromosomes to gene expansion.</title>
        <authorList>
            <person name="Coleman J.J."/>
            <person name="Rounsley S.D."/>
            <person name="Rodriguez-Carres M."/>
            <person name="Kuo A."/>
            <person name="Wasmann C.C."/>
            <person name="Grimwood J."/>
            <person name="Schmutz J."/>
            <person name="Taga M."/>
            <person name="White G.J."/>
            <person name="Zhou S."/>
            <person name="Schwartz D.C."/>
            <person name="Freitag M."/>
            <person name="Ma L.J."/>
            <person name="Danchin E.G."/>
            <person name="Henrissat B."/>
            <person name="Coutinho P.M."/>
            <person name="Nelson D.R."/>
            <person name="Straney D."/>
            <person name="Napoli C.A."/>
            <person name="Barker B.M."/>
            <person name="Gribskov M."/>
            <person name="Rep M."/>
            <person name="Kroken S."/>
            <person name="Molnar I."/>
            <person name="Rensing C."/>
            <person name="Kennell J.C."/>
            <person name="Zamora J."/>
            <person name="Farman M.L."/>
            <person name="Selker E.U."/>
            <person name="Salamov A."/>
            <person name="Shapiro H."/>
            <person name="Pangilinan J."/>
            <person name="Lindquist E."/>
            <person name="Lamers C."/>
            <person name="Grigoriev I.V."/>
            <person name="Geiser D.M."/>
            <person name="Covert S.F."/>
            <person name="Temporini E."/>
            <person name="Vanetten H.D."/>
        </authorList>
    </citation>
    <scope>NUCLEOTIDE SEQUENCE [LARGE SCALE GENOMIC DNA]</scope>
    <source>
        <strain evidence="4">ATCC MYA-4622 / CBS 123669 / FGSC 9596 / NRRL 45880 / 77-13-4</strain>
    </source>
</reference>
<dbReference type="Proteomes" id="UP000005206">
    <property type="component" value="Chromosome 6"/>
</dbReference>
<name>C7Z9V5_FUSV7</name>
<dbReference type="eggNOG" id="KOG2588">
    <property type="taxonomic scope" value="Eukaryota"/>
</dbReference>
<dbReference type="InterPro" id="IPR011598">
    <property type="entry name" value="bHLH_dom"/>
</dbReference>
<feature type="compositionally biased region" description="Polar residues" evidence="1">
    <location>
        <begin position="262"/>
        <end position="273"/>
    </location>
</feature>
<feature type="compositionally biased region" description="Low complexity" evidence="1">
    <location>
        <begin position="385"/>
        <end position="396"/>
    </location>
</feature>
<dbReference type="VEuPathDB" id="FungiDB:NECHADRAFT_81884"/>
<accession>C7Z9V5</accession>
<dbReference type="CDD" id="cd11395">
    <property type="entry name" value="bHLHzip_SREBP_like"/>
    <property type="match status" value="1"/>
</dbReference>
<dbReference type="InParanoid" id="C7Z9V5"/>
<keyword evidence="4" id="KW-1185">Reference proteome</keyword>
<dbReference type="OrthoDB" id="3542681at2759"/>
<dbReference type="KEGG" id="nhe:NECHADRAFT_81884"/>
<evidence type="ECO:0000313" key="3">
    <source>
        <dbReference type="EMBL" id="EEU39167.1"/>
    </source>
</evidence>
<dbReference type="GO" id="GO:0046983">
    <property type="term" value="F:protein dimerization activity"/>
    <property type="evidence" value="ECO:0007669"/>
    <property type="project" value="InterPro"/>
</dbReference>
<dbReference type="GeneID" id="9672062"/>